<organism evidence="1">
    <name type="scientific">marine sediment metagenome</name>
    <dbReference type="NCBI Taxonomy" id="412755"/>
    <lineage>
        <taxon>unclassified sequences</taxon>
        <taxon>metagenomes</taxon>
        <taxon>ecological metagenomes</taxon>
    </lineage>
</organism>
<gene>
    <name evidence="1" type="ORF">S01H4_33141</name>
</gene>
<sequence>ESLELALKDCELQKRIFKQLGLVILDGDKANSSIV</sequence>
<comment type="caution">
    <text evidence="1">The sequence shown here is derived from an EMBL/GenBank/DDBJ whole genome shotgun (WGS) entry which is preliminary data.</text>
</comment>
<feature type="non-terminal residue" evidence="1">
    <location>
        <position position="1"/>
    </location>
</feature>
<protein>
    <submittedName>
        <fullName evidence="1">Uncharacterized protein</fullName>
    </submittedName>
</protein>
<reference evidence="1" key="1">
    <citation type="journal article" date="2014" name="Front. Microbiol.">
        <title>High frequency of phylogenetically diverse reductive dehalogenase-homologous genes in deep subseafloor sedimentary metagenomes.</title>
        <authorList>
            <person name="Kawai M."/>
            <person name="Futagami T."/>
            <person name="Toyoda A."/>
            <person name="Takaki Y."/>
            <person name="Nishi S."/>
            <person name="Hori S."/>
            <person name="Arai W."/>
            <person name="Tsubouchi T."/>
            <person name="Morono Y."/>
            <person name="Uchiyama I."/>
            <person name="Ito T."/>
            <person name="Fujiyama A."/>
            <person name="Inagaki F."/>
            <person name="Takami H."/>
        </authorList>
    </citation>
    <scope>NUCLEOTIDE SEQUENCE</scope>
    <source>
        <strain evidence="1">Expedition CK06-06</strain>
    </source>
</reference>
<proteinExistence type="predicted"/>
<dbReference type="AlphaFoldDB" id="X1BYS6"/>
<dbReference type="EMBL" id="BART01017402">
    <property type="protein sequence ID" value="GAG77316.1"/>
    <property type="molecule type" value="Genomic_DNA"/>
</dbReference>
<accession>X1BYS6</accession>
<evidence type="ECO:0000313" key="1">
    <source>
        <dbReference type="EMBL" id="GAG77316.1"/>
    </source>
</evidence>
<name>X1BYS6_9ZZZZ</name>